<dbReference type="EMBL" id="RGGN01000010">
    <property type="protein sequence ID" value="NCU62604.1"/>
    <property type="molecule type" value="Genomic_DNA"/>
</dbReference>
<evidence type="ECO:0008006" key="3">
    <source>
        <dbReference type="Google" id="ProtNLM"/>
    </source>
</evidence>
<dbReference type="Gene3D" id="3.40.50.720">
    <property type="entry name" value="NAD(P)-binding Rossmann-like Domain"/>
    <property type="match status" value="1"/>
</dbReference>
<feature type="non-terminal residue" evidence="1">
    <location>
        <position position="1"/>
    </location>
</feature>
<accession>A0A845S9D3</accession>
<evidence type="ECO:0000313" key="2">
    <source>
        <dbReference type="Proteomes" id="UP000572953"/>
    </source>
</evidence>
<dbReference type="PANTHER" id="PTHR11645:SF13">
    <property type="entry name" value="PYRROLINE-5-CARBOXYLATE REDUCTASE CATALYTIC N-TERMINAL DOMAIN-CONTAINING PROTEIN"/>
    <property type="match status" value="1"/>
</dbReference>
<dbReference type="GO" id="GO:0055129">
    <property type="term" value="P:L-proline biosynthetic process"/>
    <property type="evidence" value="ECO:0007669"/>
    <property type="project" value="TreeGrafter"/>
</dbReference>
<dbReference type="AlphaFoldDB" id="A0A845S9D3"/>
<protein>
    <recommendedName>
        <fullName evidence="3">Pyrroline-5-carboxylate reductase</fullName>
    </recommendedName>
</protein>
<reference evidence="1 2" key="1">
    <citation type="submission" date="2018-10" db="EMBL/GenBank/DDBJ databases">
        <title>Iterative Subtractive Binning of Freshwater Chronoseries Metagenomes Recovers Nearly Complete Genomes from over Four Hundred Novel Species.</title>
        <authorList>
            <person name="Rodriguez-R L.M."/>
            <person name="Tsementzi D."/>
            <person name="Luo C."/>
            <person name="Konstantinidis K.T."/>
        </authorList>
    </citation>
    <scope>NUCLEOTIDE SEQUENCE [LARGE SCALE GENOMIC DNA]</scope>
    <source>
        <strain evidence="1">WB7_2B_003</strain>
    </source>
</reference>
<dbReference type="PANTHER" id="PTHR11645">
    <property type="entry name" value="PYRROLINE-5-CARBOXYLATE REDUCTASE"/>
    <property type="match status" value="1"/>
</dbReference>
<proteinExistence type="predicted"/>
<comment type="caution">
    <text evidence="1">The sequence shown here is derived from an EMBL/GenBank/DDBJ whole genome shotgun (WGS) entry which is preliminary data.</text>
</comment>
<evidence type="ECO:0000313" key="1">
    <source>
        <dbReference type="EMBL" id="NCU62604.1"/>
    </source>
</evidence>
<sequence>AKNNQEVLDKSNWVVLSVTPKIGKQILKNLKFKKNHIILNFMSTIHNSELKKIIFPAKQIFKIAPLPMIKYNLGPIIIYPKNKIIENFFSRLGKVIATNNEKENKKLWVMTSFMATYLEIFNTAHKWFVKKGVKQNKSKEYINHLFKALNNELLKNSNYSIDKMVKEFQTKGGINKELLMRVKKSGIFKNLDKGFNKIYNRVKKS</sequence>
<gene>
    <name evidence="1" type="ORF">EBV78_00680</name>
</gene>
<organism evidence="1 2">
    <name type="scientific">Candidatus Fonsibacter lacus</name>
    <dbReference type="NCBI Taxonomy" id="2576439"/>
    <lineage>
        <taxon>Bacteria</taxon>
        <taxon>Pseudomonadati</taxon>
        <taxon>Pseudomonadota</taxon>
        <taxon>Alphaproteobacteria</taxon>
        <taxon>Candidatus Pelagibacterales</taxon>
        <taxon>Candidatus Pelagibacterales incertae sedis</taxon>
        <taxon>Candidatus Fonsibacter</taxon>
    </lineage>
</organism>
<name>A0A845S9D3_9PROT</name>
<dbReference type="GO" id="GO:0004735">
    <property type="term" value="F:pyrroline-5-carboxylate reductase activity"/>
    <property type="evidence" value="ECO:0007669"/>
    <property type="project" value="TreeGrafter"/>
</dbReference>
<dbReference type="Proteomes" id="UP000572953">
    <property type="component" value="Unassembled WGS sequence"/>
</dbReference>